<organism evidence="5 6">
    <name type="scientific">Amphiplicatus metriothermophilus</name>
    <dbReference type="NCBI Taxonomy" id="1519374"/>
    <lineage>
        <taxon>Bacteria</taxon>
        <taxon>Pseudomonadati</taxon>
        <taxon>Pseudomonadota</taxon>
        <taxon>Alphaproteobacteria</taxon>
        <taxon>Parvularculales</taxon>
        <taxon>Parvularculaceae</taxon>
        <taxon>Amphiplicatus</taxon>
    </lineage>
</organism>
<dbReference type="Pfam" id="PF01731">
    <property type="entry name" value="Arylesterase"/>
    <property type="match status" value="1"/>
</dbReference>
<keyword evidence="4" id="KW-0325">Glycoprotein</keyword>
<dbReference type="PANTHER" id="PTHR11799">
    <property type="entry name" value="PARAOXONASE"/>
    <property type="match status" value="1"/>
</dbReference>
<name>A0A239PWZ7_9PROT</name>
<dbReference type="Proteomes" id="UP000198346">
    <property type="component" value="Unassembled WGS sequence"/>
</dbReference>
<evidence type="ECO:0000313" key="5">
    <source>
        <dbReference type="EMBL" id="SNT74851.1"/>
    </source>
</evidence>
<proteinExistence type="inferred from homology"/>
<evidence type="ECO:0000256" key="4">
    <source>
        <dbReference type="ARBA" id="ARBA00023180"/>
    </source>
</evidence>
<dbReference type="PANTHER" id="PTHR11799:SF12">
    <property type="entry name" value="PARAOXONASE-RELATED"/>
    <property type="match status" value="1"/>
</dbReference>
<accession>A0A239PWZ7</accession>
<dbReference type="OrthoDB" id="1158171at2"/>
<comment type="similarity">
    <text evidence="1">Belongs to the paraoxonase family.</text>
</comment>
<dbReference type="RefSeq" id="WP_089412877.1">
    <property type="nucleotide sequence ID" value="NZ_FZQA01000006.1"/>
</dbReference>
<dbReference type="GO" id="GO:0004064">
    <property type="term" value="F:arylesterase activity"/>
    <property type="evidence" value="ECO:0007669"/>
    <property type="project" value="InterPro"/>
</dbReference>
<sequence>MRTIIWIVVAAGVALLAYFISNLVSASGLLLNLEPRLADRCTRVDVSPGTEDVTIDPEAQLAYISATDRRAARAGRPKRGAIFALDLAADYAVREVSPDWPADFQPHGISLWRGADGRKRLFVVNHPASGGHSVEIFSVEQDGSLTHLETVAFEAMRSPNDVAAVGPRQFYATNDRGFEGGLMGTLEAWLALPFSSVVYFDGENDGIVRKGLAYANGINVSHDGDTVYVAEFLRRRISVYDRDRNTGALSRRAVVRLDAGPDNIEVARDGALWVAGHPKVFDFLKHAEDPSAISPSHVARVNPETGDVGEVFVDPSGAINASSVGAVWDDTLIVGAVFDGHVMVCPMMEIFLQISRADR</sequence>
<dbReference type="AlphaFoldDB" id="A0A239PWZ7"/>
<evidence type="ECO:0000256" key="3">
    <source>
        <dbReference type="ARBA" id="ARBA00023157"/>
    </source>
</evidence>
<evidence type="ECO:0000256" key="2">
    <source>
        <dbReference type="ARBA" id="ARBA00022801"/>
    </source>
</evidence>
<keyword evidence="3" id="KW-1015">Disulfide bond</keyword>
<evidence type="ECO:0000313" key="6">
    <source>
        <dbReference type="Proteomes" id="UP000198346"/>
    </source>
</evidence>
<dbReference type="SUPFAM" id="SSF63829">
    <property type="entry name" value="Calcium-dependent phosphotriesterase"/>
    <property type="match status" value="1"/>
</dbReference>
<evidence type="ECO:0000256" key="1">
    <source>
        <dbReference type="ARBA" id="ARBA00008595"/>
    </source>
</evidence>
<protein>
    <submittedName>
        <fullName evidence="5">Arylesterase / paraoxonase</fullName>
    </submittedName>
</protein>
<dbReference type="InterPro" id="IPR002640">
    <property type="entry name" value="Arylesterase"/>
</dbReference>
<dbReference type="Gene3D" id="2.120.10.30">
    <property type="entry name" value="TolB, C-terminal domain"/>
    <property type="match status" value="1"/>
</dbReference>
<keyword evidence="6" id="KW-1185">Reference proteome</keyword>
<dbReference type="PRINTS" id="PR01785">
    <property type="entry name" value="PARAOXONASE"/>
</dbReference>
<dbReference type="InterPro" id="IPR051288">
    <property type="entry name" value="Serum_paraoxonase/arylesterase"/>
</dbReference>
<dbReference type="EMBL" id="FZQA01000006">
    <property type="protein sequence ID" value="SNT74851.1"/>
    <property type="molecule type" value="Genomic_DNA"/>
</dbReference>
<reference evidence="5 6" key="1">
    <citation type="submission" date="2017-07" db="EMBL/GenBank/DDBJ databases">
        <authorList>
            <person name="Sun Z.S."/>
            <person name="Albrecht U."/>
            <person name="Echele G."/>
            <person name="Lee C.C."/>
        </authorList>
    </citation>
    <scope>NUCLEOTIDE SEQUENCE [LARGE SCALE GENOMIC DNA]</scope>
    <source>
        <strain evidence="5 6">CGMCC 1.12710</strain>
    </source>
</reference>
<gene>
    <name evidence="5" type="ORF">SAMN06297382_2441</name>
</gene>
<keyword evidence="2" id="KW-0378">Hydrolase</keyword>
<dbReference type="InterPro" id="IPR011042">
    <property type="entry name" value="6-blade_b-propeller_TolB-like"/>
</dbReference>